<evidence type="ECO:0000313" key="3">
    <source>
        <dbReference type="Proteomes" id="UP001432075"/>
    </source>
</evidence>
<gene>
    <name evidence="2" type="ORF">OHU17_21345</name>
</gene>
<dbReference type="RefSeq" id="WP_073797657.1">
    <property type="nucleotide sequence ID" value="NZ_BMVE01000013.1"/>
</dbReference>
<dbReference type="PROSITE" id="PS51257">
    <property type="entry name" value="PROKAR_LIPOPROTEIN"/>
    <property type="match status" value="1"/>
</dbReference>
<feature type="compositionally biased region" description="Gly residues" evidence="1">
    <location>
        <begin position="277"/>
        <end position="287"/>
    </location>
</feature>
<evidence type="ECO:0008006" key="4">
    <source>
        <dbReference type="Google" id="ProtNLM"/>
    </source>
</evidence>
<dbReference type="EMBL" id="CP108057">
    <property type="protein sequence ID" value="WUO48175.1"/>
    <property type="molecule type" value="Genomic_DNA"/>
</dbReference>
<dbReference type="Proteomes" id="UP001432075">
    <property type="component" value="Chromosome"/>
</dbReference>
<keyword evidence="3" id="KW-1185">Reference proteome</keyword>
<accession>A0ABZ1RMY1</accession>
<proteinExistence type="predicted"/>
<dbReference type="Gene3D" id="2.50.20.20">
    <property type="match status" value="1"/>
</dbReference>
<feature type="region of interest" description="Disordered" evidence="1">
    <location>
        <begin position="249"/>
        <end position="287"/>
    </location>
</feature>
<sequence>MRSRTVVATAIGTTALLGATGCLPAGGHQAADIGKAARASAGATAPAPSGSGSDESKGSGSGAGSGRLTDLSGREILRRAHKATREAESAHVVAKVRLDGKPMAIDLSLDKKGNCNGVIRLDGMGRMDLIKSAELIHFKGDEAYWRGAAKLKNAPRKQTDQMVAALAGRWVKVPASDARSAAMTGMCDLDKLTLEAGRDSILARKGAAATVDGVPAVAVTSPAKDGTETDYVATEGTPYILRSTLSGKEDGEVSFSEFGKPVDVTSPKDSDVLDMGRAGGSGPGESV</sequence>
<feature type="region of interest" description="Disordered" evidence="1">
    <location>
        <begin position="42"/>
        <end position="73"/>
    </location>
</feature>
<organism evidence="2 3">
    <name type="scientific">Streptomyces goshikiensis</name>
    <dbReference type="NCBI Taxonomy" id="1942"/>
    <lineage>
        <taxon>Bacteria</taxon>
        <taxon>Bacillati</taxon>
        <taxon>Actinomycetota</taxon>
        <taxon>Actinomycetes</taxon>
        <taxon>Kitasatosporales</taxon>
        <taxon>Streptomycetaceae</taxon>
        <taxon>Streptomyces</taxon>
    </lineage>
</organism>
<feature type="compositionally biased region" description="Low complexity" evidence="1">
    <location>
        <begin position="42"/>
        <end position="53"/>
    </location>
</feature>
<reference evidence="2" key="1">
    <citation type="submission" date="2022-10" db="EMBL/GenBank/DDBJ databases">
        <title>The complete genomes of actinobacterial strains from the NBC collection.</title>
        <authorList>
            <person name="Joergensen T.S."/>
            <person name="Alvarez Arevalo M."/>
            <person name="Sterndorff E.B."/>
            <person name="Faurdal D."/>
            <person name="Vuksanovic O."/>
            <person name="Mourched A.-S."/>
            <person name="Charusanti P."/>
            <person name="Shaw S."/>
            <person name="Blin K."/>
            <person name="Weber T."/>
        </authorList>
    </citation>
    <scope>NUCLEOTIDE SEQUENCE</scope>
    <source>
        <strain evidence="2">NBC_00283</strain>
    </source>
</reference>
<name>A0ABZ1RMY1_9ACTN</name>
<evidence type="ECO:0000256" key="1">
    <source>
        <dbReference type="SAM" id="MobiDB-lite"/>
    </source>
</evidence>
<protein>
    <recommendedName>
        <fullName evidence="4">Lipoprotein</fullName>
    </recommendedName>
</protein>
<evidence type="ECO:0000313" key="2">
    <source>
        <dbReference type="EMBL" id="WUO48175.1"/>
    </source>
</evidence>